<accession>A0ABS6X9A5</accession>
<sequence>MRDFINMHSRDAILVAEASGPPHVVESFFEGKERMHMMFNLPLPLHSPKKAKSKGLQTKG</sequence>
<keyword evidence="2" id="KW-1185">Reference proteome</keyword>
<comment type="caution">
    <text evidence="1">The sequence shown here is derived from an EMBL/GenBank/DDBJ whole genome shotgun (WGS) entry which is preliminary data.</text>
</comment>
<name>A0ABS6X9A5_9BACT</name>
<dbReference type="EMBL" id="JAHWXQ010000001">
    <property type="protein sequence ID" value="MBW3364603.1"/>
    <property type="molecule type" value="Genomic_DNA"/>
</dbReference>
<reference evidence="1 2" key="1">
    <citation type="submission" date="2021-07" db="EMBL/GenBank/DDBJ databases">
        <authorList>
            <person name="Kim M.K."/>
        </authorList>
    </citation>
    <scope>NUCLEOTIDE SEQUENCE [LARGE SCALE GENOMIC DNA]</scope>
    <source>
        <strain evidence="1 2">HLY7-15</strain>
    </source>
</reference>
<evidence type="ECO:0000313" key="2">
    <source>
        <dbReference type="Proteomes" id="UP000774935"/>
    </source>
</evidence>
<organism evidence="1 2">
    <name type="scientific">Pontibacter populi</name>
    <dbReference type="NCBI Taxonomy" id="890055"/>
    <lineage>
        <taxon>Bacteria</taxon>
        <taxon>Pseudomonadati</taxon>
        <taxon>Bacteroidota</taxon>
        <taxon>Cytophagia</taxon>
        <taxon>Cytophagales</taxon>
        <taxon>Hymenobacteraceae</taxon>
        <taxon>Pontibacter</taxon>
    </lineage>
</organism>
<dbReference type="Proteomes" id="UP000774935">
    <property type="component" value="Unassembled WGS sequence"/>
</dbReference>
<proteinExistence type="predicted"/>
<evidence type="ECO:0000313" key="1">
    <source>
        <dbReference type="EMBL" id="MBW3364603.1"/>
    </source>
</evidence>
<dbReference type="RefSeq" id="WP_199109081.1">
    <property type="nucleotide sequence ID" value="NZ_JAHWXQ010000001.1"/>
</dbReference>
<protein>
    <submittedName>
        <fullName evidence="1">Uncharacterized protein</fullName>
    </submittedName>
</protein>
<gene>
    <name evidence="1" type="ORF">KYK27_06090</name>
</gene>